<dbReference type="InterPro" id="IPR029044">
    <property type="entry name" value="Nucleotide-diphossugar_trans"/>
</dbReference>
<keyword evidence="2" id="KW-1185">Reference proteome</keyword>
<sequence length="295" mass="33408">MNAWVTLLTQPDYLVGVRTLQASLANSGSKTPLVVMVTKGIDEQTRRLLRDDGCLLRDVVPLRPAGGSADSYANSRFAEVWTKLAVWGLTGFERVVFLDADMLVTQNMDELFSLELADGAIAACHACRCNPNRIASYPPSWTPDNCFYTHCRGGHHVTEPGATDNYLNGGFLVLSPDEAVFADMVGRLAAVDDLSRYPFAEQDFLNEFYRDRWRPLPYVYNALKTLLHQHPSVWDSASVKNIHYIIDKPWEKPLESTDRYFEVNRLWWEMANTLGAPVHSWPRRSEDRKSDHGAE</sequence>
<dbReference type="InterPro" id="IPR002495">
    <property type="entry name" value="Glyco_trans_8"/>
</dbReference>
<dbReference type="EMBL" id="JADNYM010000040">
    <property type="protein sequence ID" value="MBG0741774.1"/>
    <property type="molecule type" value="Genomic_DNA"/>
</dbReference>
<accession>A0A931CVM8</accession>
<comment type="caution">
    <text evidence="1">The sequence shown here is derived from an EMBL/GenBank/DDBJ whole genome shotgun (WGS) entry which is preliminary data.</text>
</comment>
<dbReference type="Gene3D" id="3.90.550.10">
    <property type="entry name" value="Spore Coat Polysaccharide Biosynthesis Protein SpsA, Chain A"/>
    <property type="match status" value="1"/>
</dbReference>
<name>A0A931CVM8_9MICC</name>
<gene>
    <name evidence="1" type="ORF">IV500_20680</name>
</gene>
<reference evidence="1 2" key="1">
    <citation type="submission" date="2020-11" db="EMBL/GenBank/DDBJ databases">
        <title>Arthrobacter antarcticus sp. nov., isolated from Antarctic Soil.</title>
        <authorList>
            <person name="Li J."/>
        </authorList>
    </citation>
    <scope>NUCLEOTIDE SEQUENCE [LARGE SCALE GENOMIC DNA]</scope>
    <source>
        <strain evidence="1 2">Z1-20</strain>
    </source>
</reference>
<protein>
    <submittedName>
        <fullName evidence="1">Glycosyltransferase family 8 protein</fullName>
    </submittedName>
</protein>
<dbReference type="InterPro" id="IPR050587">
    <property type="entry name" value="GNT1/Glycosyltrans_8"/>
</dbReference>
<proteinExistence type="predicted"/>
<dbReference type="CDD" id="cd02537">
    <property type="entry name" value="GT8_Glycogenin"/>
    <property type="match status" value="1"/>
</dbReference>
<dbReference type="PANTHER" id="PTHR11183">
    <property type="entry name" value="GLYCOGENIN SUBFAMILY MEMBER"/>
    <property type="match status" value="1"/>
</dbReference>
<dbReference type="RefSeq" id="WP_196398705.1">
    <property type="nucleotide sequence ID" value="NZ_JADNYM010000040.1"/>
</dbReference>
<dbReference type="Proteomes" id="UP000655366">
    <property type="component" value="Unassembled WGS sequence"/>
</dbReference>
<evidence type="ECO:0000313" key="2">
    <source>
        <dbReference type="Proteomes" id="UP000655366"/>
    </source>
</evidence>
<organism evidence="1 2">
    <name type="scientific">Arthrobacter terrae</name>
    <dbReference type="NCBI Taxonomy" id="2935737"/>
    <lineage>
        <taxon>Bacteria</taxon>
        <taxon>Bacillati</taxon>
        <taxon>Actinomycetota</taxon>
        <taxon>Actinomycetes</taxon>
        <taxon>Micrococcales</taxon>
        <taxon>Micrococcaceae</taxon>
        <taxon>Arthrobacter</taxon>
    </lineage>
</organism>
<dbReference type="AlphaFoldDB" id="A0A931CVM8"/>
<dbReference type="Pfam" id="PF01501">
    <property type="entry name" value="Glyco_transf_8"/>
    <property type="match status" value="1"/>
</dbReference>
<evidence type="ECO:0000313" key="1">
    <source>
        <dbReference type="EMBL" id="MBG0741774.1"/>
    </source>
</evidence>
<dbReference type="GO" id="GO:0016757">
    <property type="term" value="F:glycosyltransferase activity"/>
    <property type="evidence" value="ECO:0007669"/>
    <property type="project" value="InterPro"/>
</dbReference>
<dbReference type="SUPFAM" id="SSF53448">
    <property type="entry name" value="Nucleotide-diphospho-sugar transferases"/>
    <property type="match status" value="1"/>
</dbReference>